<dbReference type="FunFam" id="3.40.50.300:FF:000604">
    <property type="entry name" value="ABC transporter B family member 28"/>
    <property type="match status" value="1"/>
</dbReference>
<proteinExistence type="predicted"/>
<feature type="region of interest" description="Disordered" evidence="8">
    <location>
        <begin position="1361"/>
        <end position="1397"/>
    </location>
</feature>
<dbReference type="PANTHER" id="PTHR43394:SF15">
    <property type="entry name" value="ALPHA-FACTOR-TRANSPORTING ATPASE"/>
    <property type="match status" value="1"/>
</dbReference>
<feature type="compositionally biased region" description="Basic and acidic residues" evidence="8">
    <location>
        <begin position="1385"/>
        <end position="1397"/>
    </location>
</feature>
<dbReference type="PANTHER" id="PTHR43394">
    <property type="entry name" value="ATP-DEPENDENT PERMEASE MDL1, MITOCHONDRIAL"/>
    <property type="match status" value="1"/>
</dbReference>
<dbReference type="GO" id="GO:0016887">
    <property type="term" value="F:ATP hydrolysis activity"/>
    <property type="evidence" value="ECO:0007669"/>
    <property type="project" value="InterPro"/>
</dbReference>
<dbReference type="Pfam" id="PF00005">
    <property type="entry name" value="ABC_tran"/>
    <property type="match status" value="2"/>
</dbReference>
<evidence type="ECO:0000256" key="4">
    <source>
        <dbReference type="ARBA" id="ARBA00022741"/>
    </source>
</evidence>
<feature type="transmembrane region" description="Helical" evidence="9">
    <location>
        <begin position="919"/>
        <end position="938"/>
    </location>
</feature>
<feature type="transmembrane region" description="Helical" evidence="9">
    <location>
        <begin position="802"/>
        <end position="824"/>
    </location>
</feature>
<dbReference type="Gene3D" id="3.40.50.300">
    <property type="entry name" value="P-loop containing nucleotide triphosphate hydrolases"/>
    <property type="match status" value="2"/>
</dbReference>
<evidence type="ECO:0000256" key="2">
    <source>
        <dbReference type="ARBA" id="ARBA00022448"/>
    </source>
</evidence>
<dbReference type="Proteomes" id="UP000664203">
    <property type="component" value="Unassembled WGS sequence"/>
</dbReference>
<feature type="domain" description="ABC transporter" evidence="10">
    <location>
        <begin position="1125"/>
        <end position="1366"/>
    </location>
</feature>
<evidence type="ECO:0000313" key="12">
    <source>
        <dbReference type="EMBL" id="CAF9906748.1"/>
    </source>
</evidence>
<dbReference type="SUPFAM" id="SSF52540">
    <property type="entry name" value="P-loop containing nucleoside triphosphate hydrolases"/>
    <property type="match status" value="2"/>
</dbReference>
<dbReference type="SUPFAM" id="SSF90123">
    <property type="entry name" value="ABC transporter transmembrane region"/>
    <property type="match status" value="2"/>
</dbReference>
<evidence type="ECO:0000256" key="9">
    <source>
        <dbReference type="SAM" id="Phobius"/>
    </source>
</evidence>
<reference evidence="12" key="1">
    <citation type="submission" date="2021-03" db="EMBL/GenBank/DDBJ databases">
        <authorList>
            <person name="Tagirdzhanova G."/>
        </authorList>
    </citation>
    <scope>NUCLEOTIDE SEQUENCE</scope>
</reference>
<accession>A0A8H3ELN2</accession>
<evidence type="ECO:0000256" key="3">
    <source>
        <dbReference type="ARBA" id="ARBA00022692"/>
    </source>
</evidence>
<feature type="domain" description="ABC transmembrane type-1" evidence="11">
    <location>
        <begin position="50"/>
        <end position="342"/>
    </location>
</feature>
<dbReference type="GO" id="GO:0005743">
    <property type="term" value="C:mitochondrial inner membrane"/>
    <property type="evidence" value="ECO:0007669"/>
    <property type="project" value="TreeGrafter"/>
</dbReference>
<dbReference type="PROSITE" id="PS50893">
    <property type="entry name" value="ABC_TRANSPORTER_2"/>
    <property type="match status" value="2"/>
</dbReference>
<sequence length="1397" mass="153603">MKAGENTAMEIDVDYPGDLEADHEENSLAKHASWRSLFNFTSKSDTIPLLLAFIVSIATGIVAPALAIFLGKIFDLFTSFGAGEISGSDLVKKISPYTIILAGLGTASGLLHAGYFMLWLVFGELQAKHVRERLFNGMLEKDMGWYDMRTDGIDTLVSQLQTHVRELQLATSQPLGFAVQDGVTTFAALGLAFYYSWDLTLVTLSTVPILAVALAWNSARMQPSIETQTEELTKASKIANNAISAIDTVKCFNGQDFERWQYRKAVKRAARSYLRQAQANALQIGGLRFITLSMFVQGFWFGSHLVNTGQKNPGEILTAFWACLMATQAFEQIQPEVIVLEKGKAAGATLKSILDQMEGELEIVGISGRTVPLFCAGEIEVRNVSFSYPSRPDRPALKSASFNFPAGKTTFIVGRSGSGKSTLGNLLMRFYSVESGEILIDGHPIYTLDINWLRNNVTLVQQESVLFNETIFKNIAFGHRDHGRVRKEEVKRAIETALLQHTISDLPQGLDTVVGTGGSAMSGGQKQRVAIARARLRDTPVLILDEATSALDHISKRLIIDAVREWRQGKTTIVITHDMSQIQDEDYVYVLDGGIIIQEGFKNSLEKCDLGSFQQRERSIINSPFTQLCYAQLTQELRLNSSTGREAPPTRNESKISIVTHIQPKKGIISSVLEPQPENVRRPAQAFVSVSSPTSMHRCSVASSNSQSHQREIPRYSDISDPISPQWPHDVKAVEMTERKSNVADTKGYAVQQEHGLHSVASPRKPERKRKPAKADKLRRVAPIKKILMTVWPALTWRKRMILVLGFLCAAVHAAATPTFSWVFSKLLATFYLADHTERSRMALQWSLAVLGIAVIDSSAAFSTHFLLEYCGQAWIDTLRVEALRRILDQPRLWFDEDRNSVSRLTECLDRNAEETRNLLGRFAGYVFVAITMVTMATTWSLILSWRLTMVGLASAPFMYVVTRTFETVSGHWENRSNNAATSANAIFTETFGNIRTVRALTLESYLQKKYAKAISKAFKVGLKRSVYSGFFFGLSESGILFVTALIFYYGAVLVFTGSYTTETILTVFTMLLFSISQANSIIAFVPQINSSRDTATRLLRLVFLPYKSSHEDTGHIRLSHPGAITFKNTSFAYPTRPTFPVLSSLNLTIQSGTTTALVGSSGCGKSTIASLLVALHPPDSGTLTINSVPISHLHIPTLRSLIAIVPQQPTLFATTVTANITYGLPESSPLTSMTSVRSAATAAGIDNFILSLPQGYNSLIGDGGTGLSGGQMQRIAIARAIVCKPRLLILDEATSGLDGETAREVRDTVRRLERRGVGVLVITHDKEMMEGCREVVVMKDGGVVERGGFRELVARGGELTRLMGGNGGEGDGWTSGEGRGGAEQSREEGRSRMDGL</sequence>
<keyword evidence="5" id="KW-0067">ATP-binding</keyword>
<protein>
    <submittedName>
        <fullName evidence="12">Uncharacterized protein</fullName>
    </submittedName>
</protein>
<dbReference type="FunFam" id="3.40.50.300:FF:001471">
    <property type="entry name" value="P-loop containing nucleoside triphosphate hydrolase protein"/>
    <property type="match status" value="1"/>
</dbReference>
<keyword evidence="2" id="KW-0813">Transport</keyword>
<dbReference type="GO" id="GO:0005524">
    <property type="term" value="F:ATP binding"/>
    <property type="evidence" value="ECO:0007669"/>
    <property type="project" value="UniProtKB-KW"/>
</dbReference>
<name>A0A8H3ELN2_9LECA</name>
<dbReference type="PROSITE" id="PS00211">
    <property type="entry name" value="ABC_TRANSPORTER_1"/>
    <property type="match status" value="1"/>
</dbReference>
<dbReference type="InterPro" id="IPR039421">
    <property type="entry name" value="Type_1_exporter"/>
</dbReference>
<dbReference type="InterPro" id="IPR003439">
    <property type="entry name" value="ABC_transporter-like_ATP-bd"/>
</dbReference>
<dbReference type="CDD" id="cd18577">
    <property type="entry name" value="ABC_6TM_Pgp_ABCB1_D1_like"/>
    <property type="match status" value="1"/>
</dbReference>
<keyword evidence="4" id="KW-0547">Nucleotide-binding</keyword>
<dbReference type="PROSITE" id="PS50929">
    <property type="entry name" value="ABC_TM1F"/>
    <property type="match status" value="2"/>
</dbReference>
<keyword evidence="7 9" id="KW-0472">Membrane</keyword>
<keyword evidence="6 9" id="KW-1133">Transmembrane helix</keyword>
<evidence type="ECO:0000313" key="13">
    <source>
        <dbReference type="Proteomes" id="UP000664203"/>
    </source>
</evidence>
<feature type="domain" description="ABC transmembrane type-1" evidence="11">
    <location>
        <begin position="804"/>
        <end position="1091"/>
    </location>
</feature>
<dbReference type="GO" id="GO:0090374">
    <property type="term" value="P:oligopeptide export from mitochondrion"/>
    <property type="evidence" value="ECO:0007669"/>
    <property type="project" value="TreeGrafter"/>
</dbReference>
<keyword evidence="3 9" id="KW-0812">Transmembrane</keyword>
<dbReference type="GO" id="GO:0015421">
    <property type="term" value="F:ABC-type oligopeptide transporter activity"/>
    <property type="evidence" value="ECO:0007669"/>
    <property type="project" value="TreeGrafter"/>
</dbReference>
<dbReference type="SMART" id="SM00382">
    <property type="entry name" value="AAA"/>
    <property type="match status" value="2"/>
</dbReference>
<feature type="transmembrane region" description="Helical" evidence="9">
    <location>
        <begin position="1064"/>
        <end position="1086"/>
    </location>
</feature>
<dbReference type="InterPro" id="IPR027417">
    <property type="entry name" value="P-loop_NTPase"/>
</dbReference>
<feature type="domain" description="ABC transporter" evidence="10">
    <location>
        <begin position="379"/>
        <end position="618"/>
    </location>
</feature>
<feature type="transmembrane region" description="Helical" evidence="9">
    <location>
        <begin position="201"/>
        <end position="219"/>
    </location>
</feature>
<comment type="subcellular location">
    <subcellularLocation>
        <location evidence="1">Membrane</location>
        <topology evidence="1">Multi-pass membrane protein</topology>
    </subcellularLocation>
</comment>
<dbReference type="OrthoDB" id="6500128at2759"/>
<dbReference type="Pfam" id="PF00664">
    <property type="entry name" value="ABC_membrane"/>
    <property type="match status" value="2"/>
</dbReference>
<feature type="transmembrane region" description="Helical" evidence="9">
    <location>
        <begin position="1027"/>
        <end position="1052"/>
    </location>
</feature>
<dbReference type="InterPro" id="IPR017871">
    <property type="entry name" value="ABC_transporter-like_CS"/>
</dbReference>
<evidence type="ECO:0000256" key="1">
    <source>
        <dbReference type="ARBA" id="ARBA00004141"/>
    </source>
</evidence>
<dbReference type="CDD" id="cd18578">
    <property type="entry name" value="ABC_6TM_Pgp_ABCB1_D2_like"/>
    <property type="match status" value="1"/>
</dbReference>
<dbReference type="InterPro" id="IPR036640">
    <property type="entry name" value="ABC1_TM_sf"/>
</dbReference>
<evidence type="ECO:0000259" key="10">
    <source>
        <dbReference type="PROSITE" id="PS50893"/>
    </source>
</evidence>
<feature type="compositionally biased region" description="Gly residues" evidence="8">
    <location>
        <begin position="1365"/>
        <end position="1382"/>
    </location>
</feature>
<dbReference type="InterPro" id="IPR003593">
    <property type="entry name" value="AAA+_ATPase"/>
</dbReference>
<keyword evidence="13" id="KW-1185">Reference proteome</keyword>
<evidence type="ECO:0000256" key="8">
    <source>
        <dbReference type="SAM" id="MobiDB-lite"/>
    </source>
</evidence>
<evidence type="ECO:0000256" key="5">
    <source>
        <dbReference type="ARBA" id="ARBA00022840"/>
    </source>
</evidence>
<feature type="transmembrane region" description="Helical" evidence="9">
    <location>
        <begin position="844"/>
        <end position="868"/>
    </location>
</feature>
<feature type="region of interest" description="Disordered" evidence="8">
    <location>
        <begin position="754"/>
        <end position="776"/>
    </location>
</feature>
<gene>
    <name evidence="12" type="ORF">ALECFALPRED_002628</name>
</gene>
<evidence type="ECO:0000256" key="6">
    <source>
        <dbReference type="ARBA" id="ARBA00022989"/>
    </source>
</evidence>
<organism evidence="12 13">
    <name type="scientific">Alectoria fallacina</name>
    <dbReference type="NCBI Taxonomy" id="1903189"/>
    <lineage>
        <taxon>Eukaryota</taxon>
        <taxon>Fungi</taxon>
        <taxon>Dikarya</taxon>
        <taxon>Ascomycota</taxon>
        <taxon>Pezizomycotina</taxon>
        <taxon>Lecanoromycetes</taxon>
        <taxon>OSLEUM clade</taxon>
        <taxon>Lecanoromycetidae</taxon>
        <taxon>Lecanorales</taxon>
        <taxon>Lecanorineae</taxon>
        <taxon>Parmeliaceae</taxon>
        <taxon>Alectoria</taxon>
    </lineage>
</organism>
<dbReference type="EMBL" id="CAJPDR010000018">
    <property type="protein sequence ID" value="CAF9906748.1"/>
    <property type="molecule type" value="Genomic_DNA"/>
</dbReference>
<feature type="transmembrane region" description="Helical" evidence="9">
    <location>
        <begin position="94"/>
        <end position="122"/>
    </location>
</feature>
<evidence type="ECO:0000259" key="11">
    <source>
        <dbReference type="PROSITE" id="PS50929"/>
    </source>
</evidence>
<evidence type="ECO:0000256" key="7">
    <source>
        <dbReference type="ARBA" id="ARBA00023136"/>
    </source>
</evidence>
<comment type="caution">
    <text evidence="12">The sequence shown here is derived from an EMBL/GenBank/DDBJ whole genome shotgun (WGS) entry which is preliminary data.</text>
</comment>
<feature type="transmembrane region" description="Helical" evidence="9">
    <location>
        <begin position="49"/>
        <end position="74"/>
    </location>
</feature>
<dbReference type="Gene3D" id="1.20.1560.10">
    <property type="entry name" value="ABC transporter type 1, transmembrane domain"/>
    <property type="match status" value="2"/>
</dbReference>
<dbReference type="InterPro" id="IPR011527">
    <property type="entry name" value="ABC1_TM_dom"/>
</dbReference>